<dbReference type="EMBL" id="BMAW01097434">
    <property type="protein sequence ID" value="GFS79547.1"/>
    <property type="molecule type" value="Genomic_DNA"/>
</dbReference>
<evidence type="ECO:0000313" key="1">
    <source>
        <dbReference type="EMBL" id="GFS79547.1"/>
    </source>
</evidence>
<dbReference type="AlphaFoldDB" id="A0A8X6MV55"/>
<name>A0A8X6MV55_NEPPI</name>
<gene>
    <name evidence="1" type="ORF">NPIL_703481</name>
</gene>
<comment type="caution">
    <text evidence="1">The sequence shown here is derived from an EMBL/GenBank/DDBJ whole genome shotgun (WGS) entry which is preliminary data.</text>
</comment>
<proteinExistence type="predicted"/>
<reference evidence="1" key="1">
    <citation type="submission" date="2020-08" db="EMBL/GenBank/DDBJ databases">
        <title>Multicomponent nature underlies the extraordinary mechanical properties of spider dragline silk.</title>
        <authorList>
            <person name="Kono N."/>
            <person name="Nakamura H."/>
            <person name="Mori M."/>
            <person name="Yoshida Y."/>
            <person name="Ohtoshi R."/>
            <person name="Malay A.D."/>
            <person name="Moran D.A.P."/>
            <person name="Tomita M."/>
            <person name="Numata K."/>
            <person name="Arakawa K."/>
        </authorList>
    </citation>
    <scope>NUCLEOTIDE SEQUENCE</scope>
</reference>
<evidence type="ECO:0000313" key="2">
    <source>
        <dbReference type="Proteomes" id="UP000887013"/>
    </source>
</evidence>
<protein>
    <submittedName>
        <fullName evidence="1">Uncharacterized protein</fullName>
    </submittedName>
</protein>
<sequence length="85" mass="9901">MSFRQPIFTLNSVNLVHPPSIPNSSESDSKDRVHDLAELCPILMSHQTEMERRGPHYQLFPVQRPQICHQLFIPVNRGLIQRSRQ</sequence>
<dbReference type="Proteomes" id="UP000887013">
    <property type="component" value="Unassembled WGS sequence"/>
</dbReference>
<accession>A0A8X6MV55</accession>
<organism evidence="1 2">
    <name type="scientific">Nephila pilipes</name>
    <name type="common">Giant wood spider</name>
    <name type="synonym">Nephila maculata</name>
    <dbReference type="NCBI Taxonomy" id="299642"/>
    <lineage>
        <taxon>Eukaryota</taxon>
        <taxon>Metazoa</taxon>
        <taxon>Ecdysozoa</taxon>
        <taxon>Arthropoda</taxon>
        <taxon>Chelicerata</taxon>
        <taxon>Arachnida</taxon>
        <taxon>Araneae</taxon>
        <taxon>Araneomorphae</taxon>
        <taxon>Entelegynae</taxon>
        <taxon>Araneoidea</taxon>
        <taxon>Nephilidae</taxon>
        <taxon>Nephila</taxon>
    </lineage>
</organism>
<keyword evidence="2" id="KW-1185">Reference proteome</keyword>